<proteinExistence type="predicted"/>
<reference evidence="3" key="2">
    <citation type="submission" date="2011-02" db="EMBL/GenBank/DDBJ databases">
        <title>The complete genome of Fluviicola taffensis DSM 16823.</title>
        <authorList>
            <consortium name="US DOE Joint Genome Institute (JGI-PGF)"/>
            <person name="Lucas S."/>
            <person name="Copeland A."/>
            <person name="Lapidus A."/>
            <person name="Bruce D."/>
            <person name="Goodwin L."/>
            <person name="Pitluck S."/>
            <person name="Kyrpides N."/>
            <person name="Mavromatis K."/>
            <person name="Ivanova N."/>
            <person name="Mikhailova N."/>
            <person name="Pagani I."/>
            <person name="Chertkov O."/>
            <person name="Detter J.C."/>
            <person name="Han C."/>
            <person name="Tapia R."/>
            <person name="Land M."/>
            <person name="Hauser L."/>
            <person name="Markowitz V."/>
            <person name="Cheng J.-F."/>
            <person name="Hugenholtz P."/>
            <person name="Woyke T."/>
            <person name="Wu D."/>
            <person name="Tindall B."/>
            <person name="Pomrenke H.G."/>
            <person name="Brambilla E."/>
            <person name="Klenk H.-P."/>
            <person name="Eisen J.A."/>
        </authorList>
    </citation>
    <scope>NUCLEOTIDE SEQUENCE [LARGE SCALE GENOMIC DNA]</scope>
    <source>
        <strain evidence="3">DSM 16823 / RW262 / RW262</strain>
    </source>
</reference>
<organism evidence="2 3">
    <name type="scientific">Fluviicola taffensis (strain DSM 16823 / NCIMB 13979 / RW262)</name>
    <dbReference type="NCBI Taxonomy" id="755732"/>
    <lineage>
        <taxon>Bacteria</taxon>
        <taxon>Pseudomonadati</taxon>
        <taxon>Bacteroidota</taxon>
        <taxon>Flavobacteriia</taxon>
        <taxon>Flavobacteriales</taxon>
        <taxon>Crocinitomicaceae</taxon>
        <taxon>Fluviicola</taxon>
    </lineage>
</organism>
<dbReference type="GO" id="GO:0016740">
    <property type="term" value="F:transferase activity"/>
    <property type="evidence" value="ECO:0007669"/>
    <property type="project" value="UniProtKB-KW"/>
</dbReference>
<dbReference type="KEGG" id="fte:Fluta_0392"/>
<keyword evidence="2" id="KW-0808">Transferase</keyword>
<feature type="signal peptide" evidence="1">
    <location>
        <begin position="1"/>
        <end position="18"/>
    </location>
</feature>
<protein>
    <submittedName>
        <fullName evidence="2">UDP-N-acetylglucosamine enolpyruvyl transferase</fullName>
    </submittedName>
</protein>
<feature type="chain" id="PRO_5003278344" evidence="1">
    <location>
        <begin position="19"/>
        <end position="1114"/>
    </location>
</feature>
<dbReference type="EMBL" id="CP002542">
    <property type="protein sequence ID" value="AEA42400.1"/>
    <property type="molecule type" value="Genomic_DNA"/>
</dbReference>
<gene>
    <name evidence="2" type="ordered locus">Fluta_0392</name>
</gene>
<reference evidence="2 3" key="1">
    <citation type="journal article" date="2011" name="Stand. Genomic Sci.">
        <title>Complete genome sequence of the gliding freshwater bacterium Fluviicola taffensis type strain (RW262).</title>
        <authorList>
            <person name="Woyke T."/>
            <person name="Chertkov O."/>
            <person name="Lapidus A."/>
            <person name="Nolan M."/>
            <person name="Lucas S."/>
            <person name="Del Rio T.G."/>
            <person name="Tice H."/>
            <person name="Cheng J.F."/>
            <person name="Tapia R."/>
            <person name="Han C."/>
            <person name="Goodwin L."/>
            <person name="Pitluck S."/>
            <person name="Liolios K."/>
            <person name="Pagani I."/>
            <person name="Ivanova N."/>
            <person name="Huntemann M."/>
            <person name="Mavromatis K."/>
            <person name="Mikhailova N."/>
            <person name="Pati A."/>
            <person name="Chen A."/>
            <person name="Palaniappan K."/>
            <person name="Land M."/>
            <person name="Hauser L."/>
            <person name="Brambilla E.M."/>
            <person name="Rohde M."/>
            <person name="Mwirichia R."/>
            <person name="Sikorski J."/>
            <person name="Tindall B.J."/>
            <person name="Goker M."/>
            <person name="Bristow J."/>
            <person name="Eisen J.A."/>
            <person name="Markowitz V."/>
            <person name="Hugenholtz P."/>
            <person name="Klenk H.P."/>
            <person name="Kyrpides N.C."/>
        </authorList>
    </citation>
    <scope>NUCLEOTIDE SEQUENCE [LARGE SCALE GENOMIC DNA]</scope>
    <source>
        <strain evidence="3">DSM 16823 / RW262 / RW262</strain>
    </source>
</reference>
<keyword evidence="1" id="KW-0732">Signal</keyword>
<dbReference type="eggNOG" id="COG3291">
    <property type="taxonomic scope" value="Bacteria"/>
</dbReference>
<name>F2IE82_FLUTR</name>
<dbReference type="Pfam" id="PF13585">
    <property type="entry name" value="CHU_C"/>
    <property type="match status" value="1"/>
</dbReference>
<accession>F2IE82</accession>
<dbReference type="AlphaFoldDB" id="F2IE82"/>
<keyword evidence="3" id="KW-1185">Reference proteome</keyword>
<evidence type="ECO:0000256" key="1">
    <source>
        <dbReference type="SAM" id="SignalP"/>
    </source>
</evidence>
<dbReference type="RefSeq" id="WP_013685174.1">
    <property type="nucleotide sequence ID" value="NC_015321.1"/>
</dbReference>
<dbReference type="NCBIfam" id="TIGR04131">
    <property type="entry name" value="Bac_Flav_CTERM"/>
    <property type="match status" value="1"/>
</dbReference>
<evidence type="ECO:0000313" key="3">
    <source>
        <dbReference type="Proteomes" id="UP000007463"/>
    </source>
</evidence>
<sequence length="1114" mass="121018" precursor="true">MKLPLLFFLFLLSESIFGQLTVSSVTSTVSTCPNNGGITITASTTNPPLTYSIVSGPVIQPIQTNSSFTSLPPGNYTVDVADAAGNHSPQSITVTGTYSMIDFVPSKVAPYCPGDNTGSLVGNLVPSTGLAPFTWQLIPASGVPTPTQTSSSFQNLSAGNYTIKATDGCNNLRTIAVTIQDAQTDMMFGSDLSSEKIGCDTMRISFYLMMDKLRYPLNYQYSTSNGNFNLTTETIIDSSHLDTHGYIQIVQDISGLTYGDYIQVAVTNACGDQIVSPVQNTYPFIFYPKYSFNQCGNSVNAVFENTPSVLPYHTFLKQPLTYTLTDLATGLVTASGTASGGMPIAGVAMPNPLVPGESYHLLITDGCGQTFEQDYLIPGEAPPVIINGEVVYDACIDSVVGTYRIHTSGFSTNSRLVLLSGPATLGSTNPEFAYSDTYSYPDTVPGADYFFLSNLAIGTYTYKVIDDCGNELPGTFIIHPQDVTSLGYDHSYRRGCPGENKIYFTMHGGGYVIIRDIVNDTILDEVPFSYYGAFNNDSLLNLPSGPYEITFEFEGTPQYEINDTPMPCALIIDTITIEPYEFPDVLTNNTILCNNSLHLELIPDTSKGVAPYQYEIIAGPELFPLQSSNTFLVSIPGVYTVRIFDACGNAASKQVTVDSITFIDPQAIVDCNNTQIIFPSSVHTTYEWITPSNQVFIGDSLILSPLTPADTGIYQISKIVNINGCVDTFFMDYHVVMNGLINHDYFVCTGDSILISGVYYLPGIYSEVLQSVNGCDSIIQISVLILESQIDTNHVVICLGDSLEITPSIFVNTSGVYIDSLQNVAGCYDFTITNLFVSGASSLVDSIICSGDSVQLGNQYYQTTGIYTDTLVSFSGCDSIATLDLTVLPPKFSTIIHDMCVGESFIHNNILYTQAGTYTQVFPTSTCDSIVTIQISLYPPISINATASNVLDVQYGNVIHLNAQTTGGTAPFSYFWSSEGSLDDNSIHNPMTTVVSSNWFAVTVIDSNGCIAIDSIFIGLSETSTLYVPNSFTPGTGDGFNDVFRVKYTNISEFHILIFDRWGEVIYESTDVNFGWDATYRKKVVQDGIYVYKISALGKDFVKYDLTGHITVLK</sequence>
<dbReference type="STRING" id="755732.Fluta_0392"/>
<dbReference type="InterPro" id="IPR026341">
    <property type="entry name" value="T9SS_type_B"/>
</dbReference>
<dbReference type="HOGENOM" id="CLU_281288_0_0_10"/>
<dbReference type="Proteomes" id="UP000007463">
    <property type="component" value="Chromosome"/>
</dbReference>
<evidence type="ECO:0000313" key="2">
    <source>
        <dbReference type="EMBL" id="AEA42400.1"/>
    </source>
</evidence>